<feature type="region of interest" description="Disordered" evidence="1">
    <location>
        <begin position="1"/>
        <end position="64"/>
    </location>
</feature>
<gene>
    <name evidence="3" type="ORF">F7P68_0011500</name>
    <name evidence="2" type="ORF">SN16_10090</name>
</gene>
<sequence>MKKDKDIDYRNDIEPEENEMTEDMEDVKALGKEMEQLSQNADYPIDSSDDESHGMEPEDGENNE</sequence>
<proteinExistence type="predicted"/>
<dbReference type="STRING" id="45670.SN16_10090"/>
<name>A0A0C2H7R4_9STAP</name>
<dbReference type="EMBL" id="JXII01000009">
    <property type="protein sequence ID" value="KIH69870.1"/>
    <property type="molecule type" value="Genomic_DNA"/>
</dbReference>
<dbReference type="EMBL" id="JABEVU030000001">
    <property type="protein sequence ID" value="MDB0581155.1"/>
    <property type="molecule type" value="Genomic_DNA"/>
</dbReference>
<evidence type="ECO:0000313" key="5">
    <source>
        <dbReference type="Proteomes" id="UP000527860"/>
    </source>
</evidence>
<reference evidence="2 4" key="1">
    <citation type="submission" date="2015-01" db="EMBL/GenBank/DDBJ databases">
        <title>Genome sequences of high lactate-tolerant strain Salinicoccus roseus W12 with industrial interest.</title>
        <authorList>
            <person name="Wang H."/>
            <person name="Yu B."/>
        </authorList>
    </citation>
    <scope>NUCLEOTIDE SEQUENCE [LARGE SCALE GENOMIC DNA]</scope>
    <source>
        <strain evidence="2 4">W12</strain>
    </source>
</reference>
<dbReference type="RefSeq" id="WP_040106511.1">
    <property type="nucleotide sequence ID" value="NZ_JABEVU030000001.1"/>
</dbReference>
<dbReference type="GeneID" id="77845906"/>
<dbReference type="NCBIfam" id="NF040875">
    <property type="entry name" value="SAS053_fam"/>
    <property type="match status" value="1"/>
</dbReference>
<protein>
    <submittedName>
        <fullName evidence="3">SAS053 family protein</fullName>
    </submittedName>
</protein>
<comment type="caution">
    <text evidence="2">The sequence shown here is derived from an EMBL/GenBank/DDBJ whole genome shotgun (WGS) entry which is preliminary data.</text>
</comment>
<evidence type="ECO:0000313" key="2">
    <source>
        <dbReference type="EMBL" id="KIH69870.1"/>
    </source>
</evidence>
<feature type="compositionally biased region" description="Basic and acidic residues" evidence="1">
    <location>
        <begin position="1"/>
        <end position="13"/>
    </location>
</feature>
<accession>A0A0C2H7R4</accession>
<evidence type="ECO:0000313" key="3">
    <source>
        <dbReference type="EMBL" id="MDB0581155.1"/>
    </source>
</evidence>
<evidence type="ECO:0000256" key="1">
    <source>
        <dbReference type="SAM" id="MobiDB-lite"/>
    </source>
</evidence>
<dbReference type="Proteomes" id="UP000031546">
    <property type="component" value="Unassembled WGS sequence"/>
</dbReference>
<reference evidence="3" key="2">
    <citation type="submission" date="2020-04" db="EMBL/GenBank/DDBJ databases">
        <authorList>
            <person name="Tanveer F."/>
            <person name="Xie Y."/>
            <person name="Shinwari Z.K."/>
        </authorList>
    </citation>
    <scope>NUCLEOTIDE SEQUENCE</scope>
    <source>
        <strain evidence="3">MOSEL-ME25</strain>
    </source>
</reference>
<evidence type="ECO:0000313" key="4">
    <source>
        <dbReference type="Proteomes" id="UP000031546"/>
    </source>
</evidence>
<reference evidence="3" key="3">
    <citation type="submission" date="2022-12" db="EMBL/GenBank/DDBJ databases">
        <title>Genome analysis and biological profiling of marine Salinicoccus roseus MOSEL-ME25.</title>
        <authorList>
            <person name="Mirza F.T."/>
            <person name="Xie Y."/>
            <person name="Shinwari Z.K."/>
        </authorList>
    </citation>
    <scope>NUCLEOTIDE SEQUENCE</scope>
    <source>
        <strain evidence="3">MOSEL-ME25</strain>
    </source>
</reference>
<keyword evidence="5" id="KW-1185">Reference proteome</keyword>
<feature type="compositionally biased region" description="Basic and acidic residues" evidence="1">
    <location>
        <begin position="26"/>
        <end position="35"/>
    </location>
</feature>
<dbReference type="Proteomes" id="UP000527860">
    <property type="component" value="Unassembled WGS sequence"/>
</dbReference>
<organism evidence="2 4">
    <name type="scientific">Salinicoccus roseus</name>
    <dbReference type="NCBI Taxonomy" id="45670"/>
    <lineage>
        <taxon>Bacteria</taxon>
        <taxon>Bacillati</taxon>
        <taxon>Bacillota</taxon>
        <taxon>Bacilli</taxon>
        <taxon>Bacillales</taxon>
        <taxon>Staphylococcaceae</taxon>
        <taxon>Salinicoccus</taxon>
    </lineage>
</organism>
<dbReference type="AlphaFoldDB" id="A0A0C2H7R4"/>
<dbReference type="OrthoDB" id="2390430at2"/>
<feature type="compositionally biased region" description="Acidic residues" evidence="1">
    <location>
        <begin position="14"/>
        <end position="25"/>
    </location>
</feature>